<evidence type="ECO:0000313" key="2">
    <source>
        <dbReference type="EMBL" id="WWV65785.1"/>
    </source>
</evidence>
<keyword evidence="2" id="KW-0808">Transferase</keyword>
<protein>
    <submittedName>
        <fullName evidence="2">Glycosyltransferase family 4 protein</fullName>
        <ecNumber evidence="2">2.4.-.-</ecNumber>
    </submittedName>
</protein>
<keyword evidence="3" id="KW-1185">Reference proteome</keyword>
<dbReference type="Gene3D" id="3.40.50.2000">
    <property type="entry name" value="Glycogen Phosphorylase B"/>
    <property type="match status" value="2"/>
</dbReference>
<dbReference type="InterPro" id="IPR001296">
    <property type="entry name" value="Glyco_trans_1"/>
</dbReference>
<dbReference type="GO" id="GO:0016757">
    <property type="term" value="F:glycosyltransferase activity"/>
    <property type="evidence" value="ECO:0007669"/>
    <property type="project" value="UniProtKB-KW"/>
</dbReference>
<organism evidence="2 3">
    <name type="scientific">Parabacteroides absconsus</name>
    <dbReference type="NCBI Taxonomy" id="2951805"/>
    <lineage>
        <taxon>Bacteria</taxon>
        <taxon>Pseudomonadati</taxon>
        <taxon>Bacteroidota</taxon>
        <taxon>Bacteroidia</taxon>
        <taxon>Bacteroidales</taxon>
        <taxon>Tannerellaceae</taxon>
        <taxon>Parabacteroides</taxon>
    </lineage>
</organism>
<gene>
    <name evidence="2" type="ORF">NEE14_012380</name>
</gene>
<dbReference type="EC" id="2.4.-.-" evidence="2"/>
<keyword evidence="2" id="KW-0328">Glycosyltransferase</keyword>
<reference evidence="2 3" key="1">
    <citation type="submission" date="2024-02" db="EMBL/GenBank/DDBJ databases">
        <title>Whole genome sequencing of Parabacteroides sp. AD58.</title>
        <authorList>
            <person name="Chaplin A.V."/>
            <person name="Pikina A.P."/>
            <person name="Sokolova S.R."/>
            <person name="Korostin D.O."/>
            <person name="Efimov B.A."/>
        </authorList>
    </citation>
    <scope>NUCLEOTIDE SEQUENCE [LARGE SCALE GENOMIC DNA]</scope>
    <source>
        <strain evidence="2 3">AD58</strain>
    </source>
</reference>
<dbReference type="CDD" id="cd03801">
    <property type="entry name" value="GT4_PimA-like"/>
    <property type="match status" value="1"/>
</dbReference>
<feature type="domain" description="Glycosyl transferase family 1" evidence="1">
    <location>
        <begin position="182"/>
        <end position="352"/>
    </location>
</feature>
<dbReference type="Pfam" id="PF00534">
    <property type="entry name" value="Glycos_transf_1"/>
    <property type="match status" value="1"/>
</dbReference>
<dbReference type="RefSeq" id="WP_251968448.1">
    <property type="nucleotide sequence ID" value="NZ_CP146284.1"/>
</dbReference>
<dbReference type="PANTHER" id="PTHR12526">
    <property type="entry name" value="GLYCOSYLTRANSFERASE"/>
    <property type="match status" value="1"/>
</dbReference>
<sequence>MIKNKENAPIIIELIGMGAKKYGGLEKFIVEECRQLKEKGIGLLVVFAVEPICKSYIADLENLGAEWVVLPFTSNLSYYKRIGQMIKSRNVLAIHKNFGQKNIWALIAAKQLGVKYRISTEHCLPDMSRIGAIGYYNLELPFCTEKLCVSKTTAEAFLHAPLIYKNKITTEYLGVSDFFFDKIEMQRKYGLDHNVVNIANVAYHNPIKGVDVLLMAVKILVDRYKADNFRIIQIGGGQNAKQTEDLHALEQQLGISKYVNWMGVTDYVPEILSACDVYTQPSRSEGIPLSIMEASLASLPTAASRVGGIVESVVDGKTGILCNTEDPDALADILYKLITDSGLRKSMGDNARMHALAYFDLRRNVSKLLKHYGVDKI</sequence>
<accession>A0ABZ2IQW6</accession>
<proteinExistence type="predicted"/>
<evidence type="ECO:0000313" key="3">
    <source>
        <dbReference type="Proteomes" id="UP001320603"/>
    </source>
</evidence>
<evidence type="ECO:0000259" key="1">
    <source>
        <dbReference type="Pfam" id="PF00534"/>
    </source>
</evidence>
<dbReference type="EMBL" id="CP146284">
    <property type="protein sequence ID" value="WWV65785.1"/>
    <property type="molecule type" value="Genomic_DNA"/>
</dbReference>
<name>A0ABZ2IQW6_9BACT</name>
<dbReference type="Proteomes" id="UP001320603">
    <property type="component" value="Chromosome"/>
</dbReference>
<dbReference type="SUPFAM" id="SSF53756">
    <property type="entry name" value="UDP-Glycosyltransferase/glycogen phosphorylase"/>
    <property type="match status" value="1"/>
</dbReference>